<dbReference type="RefSeq" id="WP_011178129.1">
    <property type="nucleotide sequence ID" value="NC_005877.1"/>
</dbReference>
<comment type="similarity">
    <text evidence="1">Belongs to the UPF0111 family.</text>
</comment>
<dbReference type="eggNOG" id="arCOG02640">
    <property type="taxonomic scope" value="Archaea"/>
</dbReference>
<dbReference type="Gene3D" id="1.20.58.220">
    <property type="entry name" value="Phosphate transport system protein phou homolog 2, domain 2"/>
    <property type="match status" value="1"/>
</dbReference>
<dbReference type="PANTHER" id="PTHR36536:SF3">
    <property type="entry name" value="UPF0111 PROTEIN HI_1603"/>
    <property type="match status" value="1"/>
</dbReference>
<feature type="coiled-coil region" evidence="2">
    <location>
        <begin position="131"/>
        <end position="176"/>
    </location>
</feature>
<proteinExistence type="inferred from homology"/>
<dbReference type="AlphaFoldDB" id="Q6KZD9"/>
<dbReference type="GeneID" id="2844754"/>
<dbReference type="KEGG" id="pto:PTO1328"/>
<gene>
    <name evidence="3" type="ordered locus">PTO1328</name>
    <name evidence="4" type="ORF">SAMN02745355_0934</name>
</gene>
<dbReference type="PANTHER" id="PTHR36536">
    <property type="entry name" value="UPF0111 PROTEIN HI_1603"/>
    <property type="match status" value="1"/>
</dbReference>
<sequence>MVNYRFLKRILAVGEKDILSRLTFFSDMSIKNSEYLIEMLKNYQSDLNNYNSMIRDNEKASDEMDVNLRHDVTSGAISSNLMDNILLLIEKCDDIVDKTYYVSREIKRYILNHKFIDDEENIIKYTYGRFIDILNKNIEALNVVKSILNENDINAMKEHRKTIESIEEEVDNIKDSVIDFSYKSSNTVSYITFEHINTLAHKLDDMLDDCEDIADLVFTIMLSVTS</sequence>
<dbReference type="PaxDb" id="263820-PTO1328"/>
<dbReference type="InterPro" id="IPR038078">
    <property type="entry name" value="PhoU-like_sf"/>
</dbReference>
<protein>
    <submittedName>
        <fullName evidence="3">Hypothetical exported protein</fullName>
    </submittedName>
</protein>
<reference evidence="4 6" key="3">
    <citation type="submission" date="2017-04" db="EMBL/GenBank/DDBJ databases">
        <authorList>
            <person name="Varghese N."/>
            <person name="Submissions S."/>
        </authorList>
    </citation>
    <scope>NUCLEOTIDE SEQUENCE [LARGE SCALE GENOMIC DNA]</scope>
    <source>
        <strain evidence="4 6">DSM 9789</strain>
    </source>
</reference>
<name>Q6KZD9_PICTO</name>
<dbReference type="Proteomes" id="UP000192315">
    <property type="component" value="Unassembled WGS sequence"/>
</dbReference>
<dbReference type="Pfam" id="PF01865">
    <property type="entry name" value="PhoU_div"/>
    <property type="match status" value="1"/>
</dbReference>
<dbReference type="InterPro" id="IPR018445">
    <property type="entry name" value="Put_Phosphate_transp_reg"/>
</dbReference>
<keyword evidence="6" id="KW-1185">Reference proteome</keyword>
<dbReference type="STRING" id="263820.PTO1328"/>
<dbReference type="EMBL" id="AE017261">
    <property type="protein sequence ID" value="AAT43913.1"/>
    <property type="molecule type" value="Genomic_DNA"/>
</dbReference>
<dbReference type="InterPro" id="IPR002727">
    <property type="entry name" value="DUF47"/>
</dbReference>
<evidence type="ECO:0000256" key="1">
    <source>
        <dbReference type="ARBA" id="ARBA00008591"/>
    </source>
</evidence>
<reference evidence="3 5" key="1">
    <citation type="journal article" date="2004" name="Proc. Natl. Acad. Sci. U.S.A.">
        <title>Genome sequence of Picrophilus torridus and its implications for life around pH 0.</title>
        <authorList>
            <person name="Futterer O."/>
            <person name="Angelov A."/>
            <person name="Liesegang H."/>
            <person name="Gottschalk G."/>
            <person name="Schleper C."/>
            <person name="Schepers B."/>
            <person name="Dock C."/>
            <person name="Antranikian G."/>
            <person name="Liebl W."/>
        </authorList>
    </citation>
    <scope>NUCLEOTIDE SEQUENCE [LARGE SCALE GENOMIC DNA]</scope>
    <source>
        <strain evidence="5">ATCC 700027 / DSM 9790 / JCM 10055 / NBRC 100828</strain>
        <strain evidence="3">DSM 9790</strain>
    </source>
</reference>
<accession>Q6KZD9</accession>
<dbReference type="EMBL" id="FWYE01000002">
    <property type="protein sequence ID" value="SMD31016.1"/>
    <property type="molecule type" value="Genomic_DNA"/>
</dbReference>
<dbReference type="HOGENOM" id="CLU_1222482_0_0_2"/>
<reference evidence="3" key="2">
    <citation type="submission" date="2004-02" db="EMBL/GenBank/DDBJ databases">
        <authorList>
            <person name="Fuetterer O."/>
            <person name="Angelov A."/>
            <person name="Liesegang H."/>
            <person name="Gottschalk G."/>
            <person name="Schleper C."/>
            <person name="Schepers B."/>
            <person name="Dock C."/>
            <person name="Antranikian G."/>
            <person name="Liebl W."/>
        </authorList>
    </citation>
    <scope>NUCLEOTIDE SEQUENCE</scope>
    <source>
        <strain evidence="3">DSM 9790</strain>
    </source>
</reference>
<evidence type="ECO:0000313" key="5">
    <source>
        <dbReference type="Proteomes" id="UP000000438"/>
    </source>
</evidence>
<dbReference type="OrthoDB" id="56776at2157"/>
<evidence type="ECO:0000256" key="2">
    <source>
        <dbReference type="SAM" id="Coils"/>
    </source>
</evidence>
<accession>A0A8G2FX20</accession>
<keyword evidence="2" id="KW-0175">Coiled coil</keyword>
<evidence type="ECO:0000313" key="3">
    <source>
        <dbReference type="EMBL" id="AAT43913.1"/>
    </source>
</evidence>
<dbReference type="Proteomes" id="UP000000438">
    <property type="component" value="Chromosome"/>
</dbReference>
<evidence type="ECO:0000313" key="6">
    <source>
        <dbReference type="Proteomes" id="UP000192315"/>
    </source>
</evidence>
<dbReference type="InParanoid" id="Q6KZD9"/>
<organism evidence="3 5">
    <name type="scientific">Picrophilus torridus (strain ATCC 700027 / DSM 9790 / JCM 10055 / NBRC 100828 / KAW 2/3)</name>
    <dbReference type="NCBI Taxonomy" id="1122961"/>
    <lineage>
        <taxon>Archaea</taxon>
        <taxon>Methanobacteriati</taxon>
        <taxon>Thermoplasmatota</taxon>
        <taxon>Thermoplasmata</taxon>
        <taxon>Thermoplasmatales</taxon>
        <taxon>Picrophilaceae</taxon>
        <taxon>Picrophilus</taxon>
    </lineage>
</organism>
<evidence type="ECO:0000313" key="4">
    <source>
        <dbReference type="EMBL" id="SMD31016.1"/>
    </source>
</evidence>